<dbReference type="InterPro" id="IPR009057">
    <property type="entry name" value="Homeodomain-like_sf"/>
</dbReference>
<evidence type="ECO:0000313" key="1">
    <source>
        <dbReference type="EMBL" id="KAF5339699.1"/>
    </source>
</evidence>
<sequence length="195" mass="22191">MVNRQISTDLKECAVRLWEAGWDRGDICYALAILKSSLYQWVQIFEELGTVNKPPSPLRGRPRILGLAAFTAAQEIYKNRSTNSTYLDELVWYLAIHHDVVISKSALHENLQQAGLSRKLLSKIAKERNEALRRDYIHSVQTEFSGTGTEFVTVDESSKDERTLSRRYGYALEGQWAVSSQPFVRGDQYSVSGFL</sequence>
<protein>
    <submittedName>
        <fullName evidence="1">Uncharacterized protein</fullName>
    </submittedName>
</protein>
<proteinExistence type="predicted"/>
<reference evidence="1 2" key="1">
    <citation type="journal article" date="2020" name="ISME J.">
        <title>Uncovering the hidden diversity of litter-decomposition mechanisms in mushroom-forming fungi.</title>
        <authorList>
            <person name="Floudas D."/>
            <person name="Bentzer J."/>
            <person name="Ahren D."/>
            <person name="Johansson T."/>
            <person name="Persson P."/>
            <person name="Tunlid A."/>
        </authorList>
    </citation>
    <scope>NUCLEOTIDE SEQUENCE [LARGE SCALE GENOMIC DNA]</scope>
    <source>
        <strain evidence="1 2">CBS 291.85</strain>
    </source>
</reference>
<dbReference type="OrthoDB" id="2266637at2759"/>
<organism evidence="1 2">
    <name type="scientific">Tetrapyrgos nigripes</name>
    <dbReference type="NCBI Taxonomy" id="182062"/>
    <lineage>
        <taxon>Eukaryota</taxon>
        <taxon>Fungi</taxon>
        <taxon>Dikarya</taxon>
        <taxon>Basidiomycota</taxon>
        <taxon>Agaricomycotina</taxon>
        <taxon>Agaricomycetes</taxon>
        <taxon>Agaricomycetidae</taxon>
        <taxon>Agaricales</taxon>
        <taxon>Marasmiineae</taxon>
        <taxon>Marasmiaceae</taxon>
        <taxon>Tetrapyrgos</taxon>
    </lineage>
</organism>
<dbReference type="AlphaFoldDB" id="A0A8H5CEC2"/>
<dbReference type="SUPFAM" id="SSF46689">
    <property type="entry name" value="Homeodomain-like"/>
    <property type="match status" value="1"/>
</dbReference>
<keyword evidence="2" id="KW-1185">Reference proteome</keyword>
<dbReference type="EMBL" id="JAACJM010000182">
    <property type="protein sequence ID" value="KAF5339699.1"/>
    <property type="molecule type" value="Genomic_DNA"/>
</dbReference>
<dbReference type="Proteomes" id="UP000559256">
    <property type="component" value="Unassembled WGS sequence"/>
</dbReference>
<accession>A0A8H5CEC2</accession>
<name>A0A8H5CEC2_9AGAR</name>
<evidence type="ECO:0000313" key="2">
    <source>
        <dbReference type="Proteomes" id="UP000559256"/>
    </source>
</evidence>
<comment type="caution">
    <text evidence="1">The sequence shown here is derived from an EMBL/GenBank/DDBJ whole genome shotgun (WGS) entry which is preliminary data.</text>
</comment>
<gene>
    <name evidence="1" type="ORF">D9758_014904</name>
</gene>